<dbReference type="SUPFAM" id="SSF144091">
    <property type="entry name" value="Rhomboid-like"/>
    <property type="match status" value="1"/>
</dbReference>
<dbReference type="GO" id="GO:0016020">
    <property type="term" value="C:membrane"/>
    <property type="evidence" value="ECO:0007669"/>
    <property type="project" value="UniProtKB-SubCell"/>
</dbReference>
<evidence type="ECO:0000256" key="3">
    <source>
        <dbReference type="ARBA" id="ARBA00022692"/>
    </source>
</evidence>
<organism evidence="9 10">
    <name type="scientific">Alkalisalibacterium limincola</name>
    <dbReference type="NCBI Taxonomy" id="2699169"/>
    <lineage>
        <taxon>Bacteria</taxon>
        <taxon>Pseudomonadati</taxon>
        <taxon>Pseudomonadota</taxon>
        <taxon>Gammaproteobacteria</taxon>
        <taxon>Lysobacterales</taxon>
        <taxon>Lysobacteraceae</taxon>
        <taxon>Alkalisalibacterium</taxon>
    </lineage>
</organism>
<feature type="domain" description="Peptidase S54 rhomboid" evidence="8">
    <location>
        <begin position="148"/>
        <end position="294"/>
    </location>
</feature>
<dbReference type="RefSeq" id="WP_147891829.1">
    <property type="nucleotide sequence ID" value="NZ_VRTS01000006.1"/>
</dbReference>
<dbReference type="GO" id="GO:0004252">
    <property type="term" value="F:serine-type endopeptidase activity"/>
    <property type="evidence" value="ECO:0007669"/>
    <property type="project" value="InterPro"/>
</dbReference>
<dbReference type="AlphaFoldDB" id="A0A5C8KQS6"/>
<comment type="similarity">
    <text evidence="2">Belongs to the peptidase S54 family.</text>
</comment>
<feature type="transmembrane region" description="Helical" evidence="7">
    <location>
        <begin position="184"/>
        <end position="205"/>
    </location>
</feature>
<keyword evidence="3 7" id="KW-0812">Transmembrane</keyword>
<dbReference type="PANTHER" id="PTHR43731">
    <property type="entry name" value="RHOMBOID PROTEASE"/>
    <property type="match status" value="1"/>
</dbReference>
<dbReference type="InterPro" id="IPR050925">
    <property type="entry name" value="Rhomboid_protease_S54"/>
</dbReference>
<reference evidence="9 10" key="1">
    <citation type="submission" date="2019-08" db="EMBL/GenBank/DDBJ databases">
        <authorList>
            <person name="Karlyshev A.V."/>
        </authorList>
    </citation>
    <scope>NUCLEOTIDE SEQUENCE [LARGE SCALE GENOMIC DNA]</scope>
    <source>
        <strain evidence="9 10">Alg18-2.2</strain>
    </source>
</reference>
<dbReference type="InterPro" id="IPR035952">
    <property type="entry name" value="Rhomboid-like_sf"/>
</dbReference>
<evidence type="ECO:0000256" key="2">
    <source>
        <dbReference type="ARBA" id="ARBA00009045"/>
    </source>
</evidence>
<dbReference type="EMBL" id="VRTS01000006">
    <property type="protein sequence ID" value="TXK62036.1"/>
    <property type="molecule type" value="Genomic_DNA"/>
</dbReference>
<name>A0A5C8KQS6_9GAMM</name>
<proteinExistence type="inferred from homology"/>
<feature type="transmembrane region" description="Helical" evidence="7">
    <location>
        <begin position="212"/>
        <end position="232"/>
    </location>
</feature>
<dbReference type="PANTHER" id="PTHR43731:SF14">
    <property type="entry name" value="PRESENILIN-ASSOCIATED RHOMBOID-LIKE PROTEIN, MITOCHONDRIAL"/>
    <property type="match status" value="1"/>
</dbReference>
<evidence type="ECO:0000313" key="10">
    <source>
        <dbReference type="Proteomes" id="UP000321248"/>
    </source>
</evidence>
<comment type="subcellular location">
    <subcellularLocation>
        <location evidence="1">Membrane</location>
        <topology evidence="1">Multi-pass membrane protein</topology>
    </subcellularLocation>
</comment>
<feature type="transmembrane region" description="Helical" evidence="7">
    <location>
        <begin position="238"/>
        <end position="263"/>
    </location>
</feature>
<sequence length="491" mass="54006">MLILPLHRVPGRRSIAWCTFTLMLVNLFVFIVLQAGDARVRADALEQYVDSGLGGIEAPLYGRYLEASGQHATATELGAVMQLGEPERSAMLSQRIDLDPAFHDWARREGFASDADRSRWQQARAGYDALKGRSLTDRFMLRGNEVDVLRMFTAAFLHADFGHLLGNLIFLFLVGHLVEAALGAWRYLLLYVVAALGASAAALAWRWGEPSAGLGASGAIAGLMGAYCVLWGRRKVRFFYWFFIYFDYVRAPAIWLLPAWLGWEVLQMLLFRDAGVGFEAHAGGLVTGALVALAFKHMGEGLEESRLALAEDIDATRPEPQLEAALQALGRMELDIAEQRLRPVLASHPHWLPARVAHYRVARYAGHREHAQARAAHVLSIPSARADELAQQAELARDAIGFGLQVPPRGAGRGWPAAWSRQASAPRRAACSKPWTSPRGDEAVVAMAWLRLALAEERSGEGDYRAALALIVQRFPGSEPAGKARFLLEQG</sequence>
<evidence type="ECO:0000259" key="8">
    <source>
        <dbReference type="Pfam" id="PF01694"/>
    </source>
</evidence>
<keyword evidence="6 7" id="KW-0472">Membrane</keyword>
<keyword evidence="9" id="KW-0645">Protease</keyword>
<dbReference type="GO" id="GO:0006508">
    <property type="term" value="P:proteolysis"/>
    <property type="evidence" value="ECO:0007669"/>
    <property type="project" value="UniProtKB-KW"/>
</dbReference>
<evidence type="ECO:0000256" key="6">
    <source>
        <dbReference type="ARBA" id="ARBA00023136"/>
    </source>
</evidence>
<dbReference type="Pfam" id="PF01694">
    <property type="entry name" value="Rhomboid"/>
    <property type="match status" value="1"/>
</dbReference>
<dbReference type="OrthoDB" id="9814037at2"/>
<keyword evidence="5 7" id="KW-1133">Transmembrane helix</keyword>
<keyword evidence="4" id="KW-0378">Hydrolase</keyword>
<evidence type="ECO:0000313" key="9">
    <source>
        <dbReference type="EMBL" id="TXK62036.1"/>
    </source>
</evidence>
<evidence type="ECO:0000256" key="1">
    <source>
        <dbReference type="ARBA" id="ARBA00004141"/>
    </source>
</evidence>
<dbReference type="Gene3D" id="1.20.1540.10">
    <property type="entry name" value="Rhomboid-like"/>
    <property type="match status" value="1"/>
</dbReference>
<gene>
    <name evidence="9" type="ORF">FU658_09290</name>
</gene>
<protein>
    <submittedName>
        <fullName evidence="9">Rhomboid family intramembrane serine protease</fullName>
    </submittedName>
</protein>
<dbReference type="Proteomes" id="UP000321248">
    <property type="component" value="Unassembled WGS sequence"/>
</dbReference>
<dbReference type="InterPro" id="IPR022764">
    <property type="entry name" value="Peptidase_S54_rhomboid_dom"/>
</dbReference>
<evidence type="ECO:0000256" key="4">
    <source>
        <dbReference type="ARBA" id="ARBA00022801"/>
    </source>
</evidence>
<feature type="transmembrane region" description="Helical" evidence="7">
    <location>
        <begin position="148"/>
        <end position="178"/>
    </location>
</feature>
<evidence type="ECO:0000256" key="5">
    <source>
        <dbReference type="ARBA" id="ARBA00022989"/>
    </source>
</evidence>
<accession>A0A5C8KQS6</accession>
<keyword evidence="10" id="KW-1185">Reference proteome</keyword>
<evidence type="ECO:0000256" key="7">
    <source>
        <dbReference type="SAM" id="Phobius"/>
    </source>
</evidence>
<comment type="caution">
    <text evidence="9">The sequence shown here is derived from an EMBL/GenBank/DDBJ whole genome shotgun (WGS) entry which is preliminary data.</text>
</comment>
<feature type="transmembrane region" description="Helical" evidence="7">
    <location>
        <begin position="14"/>
        <end position="33"/>
    </location>
</feature>